<reference evidence="2" key="1">
    <citation type="submission" date="2022-11" db="UniProtKB">
        <authorList>
            <consortium name="WormBaseParasite"/>
        </authorList>
    </citation>
    <scope>IDENTIFICATION</scope>
</reference>
<name>A0A915KNQ3_ROMCU</name>
<dbReference type="Proteomes" id="UP000887565">
    <property type="component" value="Unplaced"/>
</dbReference>
<dbReference type="WBParaSite" id="nRc.2.0.1.t39680-RA">
    <property type="protein sequence ID" value="nRc.2.0.1.t39680-RA"/>
    <property type="gene ID" value="nRc.2.0.1.g39680"/>
</dbReference>
<keyword evidence="1" id="KW-1185">Reference proteome</keyword>
<sequence length="111" mass="12395">MPLLKKQRKHYSRVEKEIKEKIIIWSSSSDPFSATGAWLQSLGIDLQVGEQDKGPTMGLLKSCTKAFEPSKSPMYALSSPNSALASPSNAPVLEQLVFEVDRFHREYKLVA</sequence>
<dbReference type="AlphaFoldDB" id="A0A915KNQ3"/>
<evidence type="ECO:0000313" key="2">
    <source>
        <dbReference type="WBParaSite" id="nRc.2.0.1.t39680-RA"/>
    </source>
</evidence>
<protein>
    <submittedName>
        <fullName evidence="2">Uncharacterized protein</fullName>
    </submittedName>
</protein>
<evidence type="ECO:0000313" key="1">
    <source>
        <dbReference type="Proteomes" id="UP000887565"/>
    </source>
</evidence>
<proteinExistence type="predicted"/>
<organism evidence="1 2">
    <name type="scientific">Romanomermis culicivorax</name>
    <name type="common">Nematode worm</name>
    <dbReference type="NCBI Taxonomy" id="13658"/>
    <lineage>
        <taxon>Eukaryota</taxon>
        <taxon>Metazoa</taxon>
        <taxon>Ecdysozoa</taxon>
        <taxon>Nematoda</taxon>
        <taxon>Enoplea</taxon>
        <taxon>Dorylaimia</taxon>
        <taxon>Mermithida</taxon>
        <taxon>Mermithoidea</taxon>
        <taxon>Mermithidae</taxon>
        <taxon>Romanomermis</taxon>
    </lineage>
</organism>
<accession>A0A915KNQ3</accession>